<dbReference type="AlphaFoldDB" id="A0A124FSA7"/>
<dbReference type="PIRSF" id="PIRSF005642">
    <property type="entry name" value="UCP005642"/>
    <property type="match status" value="1"/>
</dbReference>
<accession>A0A124FSA7</accession>
<comment type="caution">
    <text evidence="1">The sequence shown here is derived from an EMBL/GenBank/DDBJ whole genome shotgun (WGS) entry which is preliminary data.</text>
</comment>
<evidence type="ECO:0008006" key="5">
    <source>
        <dbReference type="Google" id="ProtNLM"/>
    </source>
</evidence>
<dbReference type="EMBL" id="LGHE01000011">
    <property type="protein sequence ID" value="KUL05504.1"/>
    <property type="molecule type" value="Genomic_DNA"/>
</dbReference>
<proteinExistence type="predicted"/>
<dbReference type="Proteomes" id="UP000054598">
    <property type="component" value="Unassembled WGS sequence"/>
</dbReference>
<organism evidence="1 3">
    <name type="scientific">Methanoculleus marisnigri</name>
    <dbReference type="NCBI Taxonomy" id="2198"/>
    <lineage>
        <taxon>Archaea</taxon>
        <taxon>Methanobacteriati</taxon>
        <taxon>Methanobacteriota</taxon>
        <taxon>Stenosarchaea group</taxon>
        <taxon>Methanomicrobia</taxon>
        <taxon>Methanomicrobiales</taxon>
        <taxon>Methanomicrobiaceae</taxon>
        <taxon>Methanoculleus</taxon>
    </lineage>
</organism>
<dbReference type="InterPro" id="IPR012025">
    <property type="entry name" value="Methan_mark_6"/>
</dbReference>
<evidence type="ECO:0000313" key="2">
    <source>
        <dbReference type="EMBL" id="KUL05504.1"/>
    </source>
</evidence>
<evidence type="ECO:0000313" key="3">
    <source>
        <dbReference type="Proteomes" id="UP000054323"/>
    </source>
</evidence>
<protein>
    <recommendedName>
        <fullName evidence="5">Methanogenesis marker protein 6</fullName>
    </recommendedName>
</protein>
<evidence type="ECO:0000313" key="1">
    <source>
        <dbReference type="EMBL" id="KUK61672.1"/>
    </source>
</evidence>
<evidence type="ECO:0000313" key="4">
    <source>
        <dbReference type="Proteomes" id="UP000054598"/>
    </source>
</evidence>
<dbReference type="PATRIC" id="fig|2198.3.peg.2032"/>
<dbReference type="NCBIfam" id="TIGR03272">
    <property type="entry name" value="methan_mark_6"/>
    <property type="match status" value="1"/>
</dbReference>
<reference evidence="1" key="1">
    <citation type="journal article" date="2015" name="MBio">
        <title>Genome-resolved metagenomic analysis reveals roles for candidate phyla and other microbial community members in biogeochemical transformations in oil reservoirs.</title>
        <authorList>
            <person name="Hu P."/>
            <person name="Tom L."/>
            <person name="Singh A."/>
            <person name="Thomas B.C."/>
            <person name="Baker B.J."/>
            <person name="Piceno Y.M."/>
            <person name="Andersen G.L."/>
            <person name="Banfield J.F."/>
        </authorList>
    </citation>
    <scope>NUCLEOTIDE SEQUENCE [LARGE SCALE GENOMIC DNA]</scope>
    <source>
        <strain evidence="1">62_101</strain>
        <strain evidence="2">63_41</strain>
    </source>
</reference>
<name>A0A124FSA7_9EURY</name>
<dbReference type="EMBL" id="LGGD01000110">
    <property type="protein sequence ID" value="KUK61672.1"/>
    <property type="molecule type" value="Genomic_DNA"/>
</dbReference>
<reference evidence="3 4" key="2">
    <citation type="journal article" date="2015" name="MBio">
        <title>Genome-Resolved Metagenomic Analysis Reveals Roles for Candidate Phyla and Other Microbial Community Members in Biogeochemical Transformations in Oil Reservoirs.</title>
        <authorList>
            <person name="Hu P."/>
            <person name="Tom L."/>
            <person name="Singh A."/>
            <person name="Thomas B.C."/>
            <person name="Baker B.J."/>
            <person name="Piceno Y.M."/>
            <person name="Andersen G.L."/>
            <person name="Banfield J.F."/>
        </authorList>
    </citation>
    <scope>NUCLEOTIDE SEQUENCE [LARGE SCALE GENOMIC DNA]</scope>
</reference>
<gene>
    <name evidence="1" type="ORF">XD82_1001</name>
    <name evidence="2" type="ORF">XE10_0184</name>
</gene>
<sequence>MMAEYIPDYVGTVTKYVFVESPSMTPGELALRAYEASEGVLIKETCFGLQVTGEPESVDRLIEEIRAFDPNHIFVKDRGFPPGDPRRCRANLGGARPGYLGHEREFRILRYITHGLEELDRRGEEAEVPEAAPVREKKPVFDIKRLQEIIETEEP</sequence>
<dbReference type="Proteomes" id="UP000054323">
    <property type="component" value="Unassembled WGS sequence"/>
</dbReference>
<dbReference type="Pfam" id="PF09875">
    <property type="entry name" value="DUF2102"/>
    <property type="match status" value="1"/>
</dbReference>